<reference evidence="2" key="1">
    <citation type="journal article" date="2014" name="Int. J. Syst. Evol. Microbiol.">
        <title>Complete genome sequence of Corynebacterium casei LMG S-19264T (=DSM 44701T), isolated from a smear-ripened cheese.</title>
        <authorList>
            <consortium name="US DOE Joint Genome Institute (JGI-PGF)"/>
            <person name="Walter F."/>
            <person name="Albersmeier A."/>
            <person name="Kalinowski J."/>
            <person name="Ruckert C."/>
        </authorList>
    </citation>
    <scope>NUCLEOTIDE SEQUENCE</scope>
    <source>
        <strain evidence="2">CGMCC 1.12698</strain>
    </source>
</reference>
<dbReference type="AlphaFoldDB" id="A0A917EJQ8"/>
<gene>
    <name evidence="2" type="ORF">GCM10007140_00480</name>
</gene>
<accession>A0A917EJQ8</accession>
<evidence type="ECO:0000313" key="3">
    <source>
        <dbReference type="Proteomes" id="UP000605259"/>
    </source>
</evidence>
<evidence type="ECO:0000259" key="1">
    <source>
        <dbReference type="Pfam" id="PF12867"/>
    </source>
</evidence>
<sequence length="183" mass="21707">MNKCSEATHKFSVPIFMKEMKIISHVQDVILDQFLANANDPSWYLSFAETVQNLSEEEAFWRPTEDSHSIAEIVQHLIYWNETWQIRYQKSDFKAVLSIEDNNKSFIIPAHKMFNELREELLEVLLQWQDLLTEKQLESDVNGFPVPAKWYDLLGNAITHNAYHIGQIVYIRKLRKSWYRSDK</sequence>
<evidence type="ECO:0000313" key="2">
    <source>
        <dbReference type="EMBL" id="GGE54041.1"/>
    </source>
</evidence>
<dbReference type="EMBL" id="BMFK01000001">
    <property type="protein sequence ID" value="GGE54041.1"/>
    <property type="molecule type" value="Genomic_DNA"/>
</dbReference>
<proteinExistence type="predicted"/>
<comment type="caution">
    <text evidence="2">The sequence shown here is derived from an EMBL/GenBank/DDBJ whole genome shotgun (WGS) entry which is preliminary data.</text>
</comment>
<protein>
    <recommendedName>
        <fullName evidence="1">DinB-like domain-containing protein</fullName>
    </recommendedName>
</protein>
<organism evidence="2 3">
    <name type="scientific">Priestia taiwanensis</name>
    <dbReference type="NCBI Taxonomy" id="1347902"/>
    <lineage>
        <taxon>Bacteria</taxon>
        <taxon>Bacillati</taxon>
        <taxon>Bacillota</taxon>
        <taxon>Bacilli</taxon>
        <taxon>Bacillales</taxon>
        <taxon>Bacillaceae</taxon>
        <taxon>Priestia</taxon>
    </lineage>
</organism>
<reference evidence="2" key="2">
    <citation type="submission" date="2020-09" db="EMBL/GenBank/DDBJ databases">
        <authorList>
            <person name="Sun Q."/>
            <person name="Zhou Y."/>
        </authorList>
    </citation>
    <scope>NUCLEOTIDE SEQUENCE</scope>
    <source>
        <strain evidence="2">CGMCC 1.12698</strain>
    </source>
</reference>
<dbReference type="Pfam" id="PF12867">
    <property type="entry name" value="DinB_2"/>
    <property type="match status" value="1"/>
</dbReference>
<dbReference type="InterPro" id="IPR034660">
    <property type="entry name" value="DinB/YfiT-like"/>
</dbReference>
<keyword evidence="3" id="KW-1185">Reference proteome</keyword>
<dbReference type="Proteomes" id="UP000605259">
    <property type="component" value="Unassembled WGS sequence"/>
</dbReference>
<dbReference type="Gene3D" id="1.20.120.450">
    <property type="entry name" value="dinb family like domain"/>
    <property type="match status" value="1"/>
</dbReference>
<feature type="domain" description="DinB-like" evidence="1">
    <location>
        <begin position="47"/>
        <end position="168"/>
    </location>
</feature>
<dbReference type="InterPro" id="IPR024775">
    <property type="entry name" value="DinB-like"/>
</dbReference>
<name>A0A917EJQ8_9BACI</name>
<dbReference type="SUPFAM" id="SSF109854">
    <property type="entry name" value="DinB/YfiT-like putative metalloenzymes"/>
    <property type="match status" value="1"/>
</dbReference>